<keyword evidence="3" id="KW-1185">Reference proteome</keyword>
<protein>
    <recommendedName>
        <fullName evidence="1">RNase H type-1 domain-containing protein</fullName>
    </recommendedName>
</protein>
<sequence>MGGLSVHVANGFQYVVTFDGATRLGLLGTSAFVIKDSSGCLLSAQARQWDGVNDALVLEALALRDVLLECQRRNLHSVSVVGDAKIIIDKCCARDFHHSKVGILLKEICCLLDDLPDYSLRFIGRSNHREAHSVTRHALFMSPRMFKGFDFVSWL</sequence>
<dbReference type="InterPro" id="IPR044730">
    <property type="entry name" value="RNase_H-like_dom_plant"/>
</dbReference>
<evidence type="ECO:0000259" key="1">
    <source>
        <dbReference type="Pfam" id="PF13456"/>
    </source>
</evidence>
<dbReference type="InterPro" id="IPR002156">
    <property type="entry name" value="RNaseH_domain"/>
</dbReference>
<dbReference type="GO" id="GO:0003676">
    <property type="term" value="F:nucleic acid binding"/>
    <property type="evidence" value="ECO:0007669"/>
    <property type="project" value="InterPro"/>
</dbReference>
<organism evidence="2 3">
    <name type="scientific">Linum trigynum</name>
    <dbReference type="NCBI Taxonomy" id="586398"/>
    <lineage>
        <taxon>Eukaryota</taxon>
        <taxon>Viridiplantae</taxon>
        <taxon>Streptophyta</taxon>
        <taxon>Embryophyta</taxon>
        <taxon>Tracheophyta</taxon>
        <taxon>Spermatophyta</taxon>
        <taxon>Magnoliopsida</taxon>
        <taxon>eudicotyledons</taxon>
        <taxon>Gunneridae</taxon>
        <taxon>Pentapetalae</taxon>
        <taxon>rosids</taxon>
        <taxon>fabids</taxon>
        <taxon>Malpighiales</taxon>
        <taxon>Linaceae</taxon>
        <taxon>Linum</taxon>
    </lineage>
</organism>
<gene>
    <name evidence="2" type="ORF">LTRI10_LOCUS20794</name>
</gene>
<evidence type="ECO:0000313" key="3">
    <source>
        <dbReference type="Proteomes" id="UP001497516"/>
    </source>
</evidence>
<evidence type="ECO:0000313" key="2">
    <source>
        <dbReference type="EMBL" id="CAL1379264.1"/>
    </source>
</evidence>
<dbReference type="GO" id="GO:0004523">
    <property type="term" value="F:RNA-DNA hybrid ribonuclease activity"/>
    <property type="evidence" value="ECO:0007669"/>
    <property type="project" value="InterPro"/>
</dbReference>
<dbReference type="EMBL" id="OZ034816">
    <property type="protein sequence ID" value="CAL1379264.1"/>
    <property type="molecule type" value="Genomic_DNA"/>
</dbReference>
<accession>A0AAV2E032</accession>
<dbReference type="CDD" id="cd06222">
    <property type="entry name" value="RNase_H_like"/>
    <property type="match status" value="1"/>
</dbReference>
<name>A0AAV2E032_9ROSI</name>
<proteinExistence type="predicted"/>
<dbReference type="InterPro" id="IPR052929">
    <property type="entry name" value="RNase_H-like_EbsB-rel"/>
</dbReference>
<feature type="domain" description="RNase H type-1" evidence="1">
    <location>
        <begin position="26"/>
        <end position="138"/>
    </location>
</feature>
<dbReference type="PANTHER" id="PTHR47074">
    <property type="entry name" value="BNAC02G40300D PROTEIN"/>
    <property type="match status" value="1"/>
</dbReference>
<dbReference type="AlphaFoldDB" id="A0AAV2E032"/>
<dbReference type="PANTHER" id="PTHR47074:SF67">
    <property type="entry name" value="RNASE H TYPE-1 DOMAIN-CONTAINING PROTEIN"/>
    <property type="match status" value="1"/>
</dbReference>
<reference evidence="2 3" key="1">
    <citation type="submission" date="2024-04" db="EMBL/GenBank/DDBJ databases">
        <authorList>
            <person name="Fracassetti M."/>
        </authorList>
    </citation>
    <scope>NUCLEOTIDE SEQUENCE [LARGE SCALE GENOMIC DNA]</scope>
</reference>
<dbReference type="Proteomes" id="UP001497516">
    <property type="component" value="Chromosome 3"/>
</dbReference>
<dbReference type="Pfam" id="PF13456">
    <property type="entry name" value="RVT_3"/>
    <property type="match status" value="1"/>
</dbReference>